<evidence type="ECO:0000256" key="6">
    <source>
        <dbReference type="ARBA" id="ARBA00023026"/>
    </source>
</evidence>
<keyword evidence="6" id="KW-0843">Virulence</keyword>
<accession>A0ABQ5VB38</accession>
<dbReference type="SUPFAM" id="SSF51120">
    <property type="entry name" value="beta-Roll"/>
    <property type="match status" value="6"/>
</dbReference>
<reference evidence="8" key="2">
    <citation type="submission" date="2023-01" db="EMBL/GenBank/DDBJ databases">
        <title>Draft genome sequence of Algimonas ampicilliniresistens strain NBRC 108219.</title>
        <authorList>
            <person name="Sun Q."/>
            <person name="Mori K."/>
        </authorList>
    </citation>
    <scope>NUCLEOTIDE SEQUENCE</scope>
    <source>
        <strain evidence="8">NBRC 108219</strain>
    </source>
</reference>
<evidence type="ECO:0000256" key="3">
    <source>
        <dbReference type="ARBA" id="ARBA00022525"/>
    </source>
</evidence>
<evidence type="ECO:0000313" key="9">
    <source>
        <dbReference type="Proteomes" id="UP001161391"/>
    </source>
</evidence>
<evidence type="ECO:0008006" key="10">
    <source>
        <dbReference type="Google" id="ProtNLM"/>
    </source>
</evidence>
<keyword evidence="3" id="KW-0964">Secreted</keyword>
<dbReference type="NCBIfam" id="TIGR03661">
    <property type="entry name" value="T1SS_VCA0849"/>
    <property type="match status" value="2"/>
</dbReference>
<gene>
    <name evidence="8" type="ORF">GCM10007853_20780</name>
</gene>
<sequence>MIIDIWGTPGPDVYVGSDGNDVLRGQGGNDTLQGGLGDDFLLGGDDDDLLEGGAGDDWLGGERGTDILRGGDGNDRLDYVIDGDDQMFGEAGDDRFTVSVTVASPSTIPTILIDGGDGDDLYDDYGGDDANITFLGGDGADQANFFQTALNSQFNLDMGSGDDTITFDRRTFSGEDSGGGVFQITLGTGSDHIHFDSFDVRRSITVTDFEVGDSGDSLSIDGILDDTEWDGNSNPYGTDILRLTQDGADALLEVNTGSDASPNWQQAVRLNGVSVGDLTSANVGGGFNIDGSPPAPNEIIGTEERDEELGSILPDIIRGLGGNDYITGRQGNDDIDGGDGDDRIEGNSGNDILNGGAGRDYLVGGTGTDILRGGDGDDTLIDDGAGGAQLYGEAGNDKFIIEGSTTLPSVQTVLIDGGDGLDFYSHNAASPMNVTFLGGADRDGVAVNSTFMGESLANHFTLDMGSGDDNVYIGGYGRGTHIITLGSGADRLDLNGFNSEGSVTVTDFEAGEGGDRINLDDILSDTSWDGEANPFADGGFLRFVQIGSDTVIEANIQSSGSSDNWQEVVRLSQVSVTDLVDANYEGDFAIDGTPPPPPPVNLSLTEGDDVETFGDGADRVYALGGDDVINMTGGDDFVDGGAGDDELYLGAGNDRANGGTGDDIIYGEGGDDRIRGEAGNNRLFGGDGDDVLTGDIDNDLLVGGNGNDILQLDNGDNAAYGDAGDDAIYGGSGNDTIFGGDGDDLGFGEAGIDVLVMGDGNDTVSAGAGDDVVYGQAGNDVIEGGDGNDTLFGGSGNNSLAGGAGIDVLVAEDGNDTLLGGADNDFLYGFGGDDIIDGGEGGDTIFGGDGNDTLRGGAGDDVIADISGDDDLDGGDGNDVVNGLAGDDRVTGGNGDNIVLGGTGADTFYQAGTGIDRILDFQIGIDKIELSSSVTSFQALIAGAEDITDTNGNSFVVLSNGDSGMFVLSNLSAADLSESDFIFATTSSAESAEAAKSDLSAPVSEHDDLFTQDLATDLETDFAALMGRSAFADDVASIPAALTDAFFETSPFDVVPDSWVEPDLFA</sequence>
<name>A0ABQ5VB38_9PROT</name>
<dbReference type="PRINTS" id="PR01488">
    <property type="entry name" value="RTXTOXINA"/>
</dbReference>
<proteinExistence type="predicted"/>
<dbReference type="RefSeq" id="WP_284390391.1">
    <property type="nucleotide sequence ID" value="NZ_BSNK01000002.1"/>
</dbReference>
<dbReference type="InterPro" id="IPR011049">
    <property type="entry name" value="Serralysin-like_metalloprot_C"/>
</dbReference>
<dbReference type="Pfam" id="PF00353">
    <property type="entry name" value="HemolysinCabind"/>
    <property type="match status" value="13"/>
</dbReference>
<keyword evidence="9" id="KW-1185">Reference proteome</keyword>
<dbReference type="PANTHER" id="PTHR38340">
    <property type="entry name" value="S-LAYER PROTEIN"/>
    <property type="match status" value="1"/>
</dbReference>
<evidence type="ECO:0000313" key="8">
    <source>
        <dbReference type="EMBL" id="GLQ24204.1"/>
    </source>
</evidence>
<comment type="subcellular location">
    <subcellularLocation>
        <location evidence="1">Membrane</location>
    </subcellularLocation>
    <subcellularLocation>
        <location evidence="2">Secreted</location>
    </subcellularLocation>
</comment>
<evidence type="ECO:0000256" key="2">
    <source>
        <dbReference type="ARBA" id="ARBA00004613"/>
    </source>
</evidence>
<evidence type="ECO:0000256" key="4">
    <source>
        <dbReference type="ARBA" id="ARBA00022656"/>
    </source>
</evidence>
<keyword evidence="4" id="KW-0800">Toxin</keyword>
<dbReference type="Proteomes" id="UP001161391">
    <property type="component" value="Unassembled WGS sequence"/>
</dbReference>
<comment type="caution">
    <text evidence="8">The sequence shown here is derived from an EMBL/GenBank/DDBJ whole genome shotgun (WGS) entry which is preliminary data.</text>
</comment>
<dbReference type="PRINTS" id="PR00313">
    <property type="entry name" value="CABNDNGRPT"/>
</dbReference>
<dbReference type="PANTHER" id="PTHR38340:SF1">
    <property type="entry name" value="S-LAYER PROTEIN"/>
    <property type="match status" value="1"/>
</dbReference>
<evidence type="ECO:0000256" key="7">
    <source>
        <dbReference type="ARBA" id="ARBA00023136"/>
    </source>
</evidence>
<dbReference type="InterPro" id="IPR003995">
    <property type="entry name" value="RTX_toxin_determinant-A"/>
</dbReference>
<dbReference type="Gene3D" id="2.150.10.10">
    <property type="entry name" value="Serralysin-like metalloprotease, C-terminal"/>
    <property type="match status" value="9"/>
</dbReference>
<protein>
    <recommendedName>
        <fullName evidence="10">Calcium-binding protein</fullName>
    </recommendedName>
</protein>
<dbReference type="InterPro" id="IPR019960">
    <property type="entry name" value="T1SS_VCA0849"/>
</dbReference>
<dbReference type="InterPro" id="IPR018511">
    <property type="entry name" value="Hemolysin-typ_Ca-bd_CS"/>
</dbReference>
<keyword evidence="5" id="KW-0677">Repeat</keyword>
<dbReference type="PROSITE" id="PS00330">
    <property type="entry name" value="HEMOLYSIN_CALCIUM"/>
    <property type="match status" value="7"/>
</dbReference>
<evidence type="ECO:0000256" key="5">
    <source>
        <dbReference type="ARBA" id="ARBA00022737"/>
    </source>
</evidence>
<reference evidence="8" key="1">
    <citation type="journal article" date="2014" name="Int. J. Syst. Evol. Microbiol.">
        <title>Complete genome of a new Firmicutes species belonging to the dominant human colonic microbiota ('Ruminococcus bicirculans') reveals two chromosomes and a selective capacity to utilize plant glucans.</title>
        <authorList>
            <consortium name="NISC Comparative Sequencing Program"/>
            <person name="Wegmann U."/>
            <person name="Louis P."/>
            <person name="Goesmann A."/>
            <person name="Henrissat B."/>
            <person name="Duncan S.H."/>
            <person name="Flint H.J."/>
        </authorList>
    </citation>
    <scope>NUCLEOTIDE SEQUENCE</scope>
    <source>
        <strain evidence="8">NBRC 108219</strain>
    </source>
</reference>
<evidence type="ECO:0000256" key="1">
    <source>
        <dbReference type="ARBA" id="ARBA00004370"/>
    </source>
</evidence>
<dbReference type="InterPro" id="IPR001343">
    <property type="entry name" value="Hemolysn_Ca-bd"/>
</dbReference>
<keyword evidence="7" id="KW-0472">Membrane</keyword>
<organism evidence="8 9">
    <name type="scientific">Algimonas ampicilliniresistens</name>
    <dbReference type="NCBI Taxonomy" id="1298735"/>
    <lineage>
        <taxon>Bacteria</taxon>
        <taxon>Pseudomonadati</taxon>
        <taxon>Pseudomonadota</taxon>
        <taxon>Alphaproteobacteria</taxon>
        <taxon>Maricaulales</taxon>
        <taxon>Robiginitomaculaceae</taxon>
        <taxon>Algimonas</taxon>
    </lineage>
</organism>
<dbReference type="EMBL" id="BSNK01000002">
    <property type="protein sequence ID" value="GLQ24204.1"/>
    <property type="molecule type" value="Genomic_DNA"/>
</dbReference>
<dbReference type="InterPro" id="IPR050557">
    <property type="entry name" value="RTX_toxin/Mannuronan_C5-epim"/>
</dbReference>